<evidence type="ECO:0000313" key="10">
    <source>
        <dbReference type="Proteomes" id="UP000007646"/>
    </source>
</evidence>
<dbReference type="InParanoid" id="G3TLL8"/>
<evidence type="ECO:0000256" key="6">
    <source>
        <dbReference type="ARBA" id="ARBA00023279"/>
    </source>
</evidence>
<dbReference type="FunFam" id="2.10.10.10:FF:000003">
    <property type="entry name" value="binder of sperm protein homolog 1"/>
    <property type="match status" value="1"/>
</dbReference>
<reference evidence="9" key="3">
    <citation type="submission" date="2025-09" db="UniProtKB">
        <authorList>
            <consortium name="Ensembl"/>
        </authorList>
    </citation>
    <scope>IDENTIFICATION</scope>
    <source>
        <strain evidence="9">Isolate ISIS603380</strain>
    </source>
</reference>
<dbReference type="GO" id="GO:0009986">
    <property type="term" value="C:cell surface"/>
    <property type="evidence" value="ECO:0007669"/>
    <property type="project" value="TreeGrafter"/>
</dbReference>
<dbReference type="OMA" id="DGIFYDC"/>
<dbReference type="SUPFAM" id="SSF57440">
    <property type="entry name" value="Kringle-like"/>
    <property type="match status" value="2"/>
</dbReference>
<gene>
    <name evidence="9" type="primary">BSPH1</name>
</gene>
<dbReference type="AlphaFoldDB" id="G3TLL8"/>
<dbReference type="PANTHER" id="PTHR22918">
    <property type="entry name" value="SEMINAL PLASMA PROTEIN"/>
    <property type="match status" value="1"/>
</dbReference>
<keyword evidence="5 7" id="KW-1015">Disulfide bond</keyword>
<reference evidence="9" key="2">
    <citation type="submission" date="2025-08" db="UniProtKB">
        <authorList>
            <consortium name="Ensembl"/>
        </authorList>
    </citation>
    <scope>IDENTIFICATION</scope>
    <source>
        <strain evidence="9">Isolate ISIS603380</strain>
    </source>
</reference>
<keyword evidence="10" id="KW-1185">Reference proteome</keyword>
<keyword evidence="6" id="KW-0278">Fertilization</keyword>
<evidence type="ECO:0000256" key="2">
    <source>
        <dbReference type="ARBA" id="ARBA00010011"/>
    </source>
</evidence>
<dbReference type="PROSITE" id="PS00023">
    <property type="entry name" value="FN2_1"/>
    <property type="match status" value="1"/>
</dbReference>
<feature type="disulfide bond" evidence="7">
    <location>
        <begin position="105"/>
        <end position="132"/>
    </location>
</feature>
<dbReference type="PROSITE" id="PS51092">
    <property type="entry name" value="FN2_2"/>
    <property type="match status" value="2"/>
</dbReference>
<dbReference type="InterPro" id="IPR000562">
    <property type="entry name" value="FN_type2_dom"/>
</dbReference>
<dbReference type="GeneTree" id="ENSGT00940000163003"/>
<dbReference type="FunFam" id="2.10.10.10:FF:000005">
    <property type="entry name" value="Epididymal sperm binding protein 1"/>
    <property type="match status" value="1"/>
</dbReference>
<feature type="domain" description="Fibronectin type-II" evidence="8">
    <location>
        <begin position="86"/>
        <end position="133"/>
    </location>
</feature>
<dbReference type="GO" id="GO:0007338">
    <property type="term" value="P:single fertilization"/>
    <property type="evidence" value="ECO:0007669"/>
    <property type="project" value="UniProtKB-KW"/>
</dbReference>
<dbReference type="SMART" id="SM00059">
    <property type="entry name" value="FN2"/>
    <property type="match status" value="2"/>
</dbReference>
<dbReference type="InterPro" id="IPR013806">
    <property type="entry name" value="Kringle-like"/>
</dbReference>
<dbReference type="HOGENOM" id="CLU_126630_1_0_1"/>
<evidence type="ECO:0000256" key="7">
    <source>
        <dbReference type="PROSITE-ProRule" id="PRU00479"/>
    </source>
</evidence>
<dbReference type="InterPro" id="IPR036943">
    <property type="entry name" value="FN_type2_sf"/>
</dbReference>
<comment type="caution">
    <text evidence="7">Lacks conserved residue(s) required for the propagation of feature annotation.</text>
</comment>
<dbReference type="InterPro" id="IPR051666">
    <property type="entry name" value="SP_Capacitation_Regulator"/>
</dbReference>
<evidence type="ECO:0000259" key="8">
    <source>
        <dbReference type="PROSITE" id="PS51092"/>
    </source>
</evidence>
<dbReference type="CDD" id="cd00062">
    <property type="entry name" value="FN2"/>
    <property type="match status" value="1"/>
</dbReference>
<dbReference type="GO" id="GO:0008201">
    <property type="term" value="F:heparin binding"/>
    <property type="evidence" value="ECO:0007669"/>
    <property type="project" value="TreeGrafter"/>
</dbReference>
<keyword evidence="3" id="KW-0964">Secreted</keyword>
<dbReference type="STRING" id="9785.ENSLAFP00000015827"/>
<name>G3TLL8_LOXAF</name>
<keyword evidence="4" id="KW-0677">Repeat</keyword>
<accession>G3TLL8</accession>
<comment type="similarity">
    <text evidence="2">Belongs to the seminal plasma protein family.</text>
</comment>
<dbReference type="Ensembl" id="ENSLAFT00000020940.3">
    <property type="protein sequence ID" value="ENSLAFP00000015827.3"/>
    <property type="gene ID" value="ENSLAFG00000020529.3"/>
</dbReference>
<evidence type="ECO:0000256" key="4">
    <source>
        <dbReference type="ARBA" id="ARBA00022737"/>
    </source>
</evidence>
<proteinExistence type="inferred from homology"/>
<dbReference type="Gene3D" id="2.10.10.10">
    <property type="entry name" value="Fibronectin, type II, collagen-binding"/>
    <property type="match status" value="2"/>
</dbReference>
<dbReference type="PANTHER" id="PTHR22918:SF4">
    <property type="entry name" value="BINDER OF SPERM PROTEIN HOMOLOG 1"/>
    <property type="match status" value="1"/>
</dbReference>
<feature type="domain" description="Fibronectin type-II" evidence="8">
    <location>
        <begin position="41"/>
        <end position="85"/>
    </location>
</feature>
<protein>
    <submittedName>
        <fullName evidence="9">Binder of sperm protein homolog 1</fullName>
    </submittedName>
</protein>
<dbReference type="Proteomes" id="UP000007646">
    <property type="component" value="Unassembled WGS sequence"/>
</dbReference>
<dbReference type="GO" id="GO:0005576">
    <property type="term" value="C:extracellular region"/>
    <property type="evidence" value="ECO:0007669"/>
    <property type="project" value="UniProtKB-SubCell"/>
</dbReference>
<dbReference type="eggNOG" id="KOG1565">
    <property type="taxonomic scope" value="Eukaryota"/>
</dbReference>
<dbReference type="GO" id="GO:0048240">
    <property type="term" value="P:sperm capacitation"/>
    <property type="evidence" value="ECO:0007669"/>
    <property type="project" value="TreeGrafter"/>
</dbReference>
<reference evidence="9 10" key="1">
    <citation type="submission" date="2009-06" db="EMBL/GenBank/DDBJ databases">
        <title>The Genome Sequence of Loxodonta africana (African elephant).</title>
        <authorList>
            <person name="Di Palma F."/>
            <person name="Heiman D."/>
            <person name="Young S."/>
            <person name="Johnson J."/>
            <person name="Lander E.S."/>
            <person name="Lindblad-Toh K."/>
        </authorList>
    </citation>
    <scope>NUCLEOTIDE SEQUENCE [LARGE SCALE GENOMIC DNA]</scope>
    <source>
        <strain evidence="9 10">Isolate ISIS603380</strain>
    </source>
</reference>
<evidence type="ECO:0000313" key="9">
    <source>
        <dbReference type="Ensembl" id="ENSLAFP00000015827.3"/>
    </source>
</evidence>
<sequence length="133" mass="15936">KENILLIFDPTTATTYEINVKVILKNMEQVLKDTMMHFPEIKDGKCAFPFNYKDRTFYSCIKSLSKHDWCSLNKTYQGYWKYCGKEDVADCAFPFWYKRMIYRECTDDGSLFGKKWCSLTQNYNKDGIWRYCD</sequence>
<evidence type="ECO:0000256" key="3">
    <source>
        <dbReference type="ARBA" id="ARBA00022525"/>
    </source>
</evidence>
<organism evidence="9 10">
    <name type="scientific">Loxodonta africana</name>
    <name type="common">African elephant</name>
    <dbReference type="NCBI Taxonomy" id="9785"/>
    <lineage>
        <taxon>Eukaryota</taxon>
        <taxon>Metazoa</taxon>
        <taxon>Chordata</taxon>
        <taxon>Craniata</taxon>
        <taxon>Vertebrata</taxon>
        <taxon>Euteleostomi</taxon>
        <taxon>Mammalia</taxon>
        <taxon>Eutheria</taxon>
        <taxon>Afrotheria</taxon>
        <taxon>Proboscidea</taxon>
        <taxon>Elephantidae</taxon>
        <taxon>Loxodonta</taxon>
    </lineage>
</organism>
<evidence type="ECO:0000256" key="1">
    <source>
        <dbReference type="ARBA" id="ARBA00004613"/>
    </source>
</evidence>
<evidence type="ECO:0000256" key="5">
    <source>
        <dbReference type="ARBA" id="ARBA00023157"/>
    </source>
</evidence>
<feature type="disulfide bond" evidence="7">
    <location>
        <begin position="91"/>
        <end position="117"/>
    </location>
</feature>
<dbReference type="Pfam" id="PF00040">
    <property type="entry name" value="fn2"/>
    <property type="match status" value="2"/>
</dbReference>
<comment type="subcellular location">
    <subcellularLocation>
        <location evidence="1">Secreted</location>
    </subcellularLocation>
</comment>